<dbReference type="EMBL" id="JACOPV010000031">
    <property type="protein sequence ID" value="MBM5461541.1"/>
    <property type="molecule type" value="Genomic_DNA"/>
</dbReference>
<organism evidence="2 3">
    <name type="scientific">Pseudomonas arcuscaelestis</name>
    <dbReference type="NCBI Taxonomy" id="2710591"/>
    <lineage>
        <taxon>Bacteria</taxon>
        <taxon>Pseudomonadati</taxon>
        <taxon>Pseudomonadota</taxon>
        <taxon>Gammaproteobacteria</taxon>
        <taxon>Pseudomonadales</taxon>
        <taxon>Pseudomonadaceae</taxon>
        <taxon>Pseudomonas</taxon>
    </lineage>
</organism>
<dbReference type="Proteomes" id="UP000745663">
    <property type="component" value="Unassembled WGS sequence"/>
</dbReference>
<dbReference type="RefSeq" id="WP_203482798.1">
    <property type="nucleotide sequence ID" value="NZ_JACOPV010000031.1"/>
</dbReference>
<evidence type="ECO:0000313" key="2">
    <source>
        <dbReference type="EMBL" id="MBM5461541.1"/>
    </source>
</evidence>
<keyword evidence="3" id="KW-1185">Reference proteome</keyword>
<dbReference type="Pfam" id="PF20178">
    <property type="entry name" value="ToxA_N"/>
    <property type="match status" value="1"/>
</dbReference>
<reference evidence="2 3" key="1">
    <citation type="submission" date="2020-08" db="EMBL/GenBank/DDBJ databases">
        <title>Description of novel Pseudomonas species.</title>
        <authorList>
            <person name="Duman M."/>
            <person name="Mulet M."/>
            <person name="Altun S."/>
            <person name="Saticioglu I.B."/>
            <person name="Lalucat J."/>
            <person name="Garcia-Valdes E."/>
        </authorList>
    </citation>
    <scope>NUCLEOTIDE SEQUENCE [LARGE SCALE GENOMIC DNA]</scope>
    <source>
        <strain evidence="2 3">P66</strain>
    </source>
</reference>
<protein>
    <recommendedName>
        <fullName evidence="1">Dermonecrotic toxin N-terminal domain-containing protein</fullName>
    </recommendedName>
</protein>
<proteinExistence type="predicted"/>
<accession>A0ABS2C8L1</accession>
<feature type="domain" description="Dermonecrotic toxin N-terminal" evidence="1">
    <location>
        <begin position="377"/>
        <end position="609"/>
    </location>
</feature>
<sequence>MASISQDLTQSSMFACQLTRTFSERPALLDVVGQILVEQWQARDISNHDPLKLYIASKASFSRKQFIRPLQRVLLERYCKRATLNLDDKQDLIIEDPQSDWGLEIDLHQVELLINDCGPLLIEIYKQSLVNYWNKADDSQQTPWQWYAQYLADQFQAAIDANAKARTLTPDTTHMAGLVKLHTSPDAQERHADLAQPNVSILTLDLSRGCKLDADLASAVLIEPNVDASEHTSCLLYTPTGQVIPFSSRYAVLEKITELWPQLSEWHPQYHLEPESEHVFEKQARGLVDQQLRVIDSLANACRSQFDAVQLSLDVDRLTSMIELCNSNERMHRQQLIKQLPQWLQNADSALLTRYGSMIAGVAQSYIDANGDFWLDDVDDTEHFANKKLNEYLLAEHPDNTLQPWDVEVINYQVEAVAIPGQDSLITEGSITPVHFSLAQLAIGNLNLLKPGQIELKTHSANALPEWLTIDYIRTVVSELDIGTSYPQMLRDKLLDDQYQRTQRQELLAAQLATQIPALAMELHLNGNHLSIAAVDGICQVFQHSIGTADTHWELRPLGLVSEPGVTPDQPYNTWLLEPAGAISGPCVLYRPLHATPLQQFVDRLALFAAISTPGPLQEDILQRLPAERQSIYEHGGFQEPHLPFSTEDSFSVPFGAPGPVRLAVQPPLTDFIPELYLACVEETITHFKARSSTSSETHWARWKELGWLLFNSVLPLAGPTLVRATWLVQINIALIAYVKSTEKGDQSSRHVALSNLLFSLAVLLFSHAQQPLSLRSQTSGSGETPPRPTLEPTPANIVDLDFSWSHPSQQLSEAQRLALQQLQARQTLANTGKHGNTNYQWCSPWTLHL</sequence>
<comment type="caution">
    <text evidence="2">The sequence shown here is derived from an EMBL/GenBank/DDBJ whole genome shotgun (WGS) entry which is preliminary data.</text>
</comment>
<gene>
    <name evidence="2" type="ORF">H8F21_28700</name>
</gene>
<evidence type="ECO:0000313" key="3">
    <source>
        <dbReference type="Proteomes" id="UP000745663"/>
    </source>
</evidence>
<dbReference type="InterPro" id="IPR046673">
    <property type="entry name" value="ToxA_N"/>
</dbReference>
<evidence type="ECO:0000259" key="1">
    <source>
        <dbReference type="Pfam" id="PF20178"/>
    </source>
</evidence>
<name>A0ABS2C8L1_9PSED</name>